<sequence length="199" mass="22747">MEKVIEVKESRDISTVIVKTTNGNLLNPVHLYPLEANLDPESRKASKVKQSDPISPQEIEKAEKQTQMINQLETAYKPLFEENIELKKDIKRMQNEIEISTQKFDQPVNQISLVQELQEFYDEIKSSSQSYIEKSEDPRGSKVMQKLDEHRTYEYDSQSEKPTSTPSAAAGASGRKLLPAFSPFKEKSTIQETSQKNHT</sequence>
<evidence type="ECO:0000313" key="2">
    <source>
        <dbReference type="WBParaSite" id="PS1159_v2.g21172.t1"/>
    </source>
</evidence>
<proteinExistence type="predicted"/>
<reference evidence="2" key="1">
    <citation type="submission" date="2022-11" db="UniProtKB">
        <authorList>
            <consortium name="WormBaseParasite"/>
        </authorList>
    </citation>
    <scope>IDENTIFICATION</scope>
</reference>
<accession>A0AC35FUU4</accession>
<name>A0AC35FUU4_9BILA</name>
<dbReference type="Proteomes" id="UP000887580">
    <property type="component" value="Unplaced"/>
</dbReference>
<organism evidence="1 2">
    <name type="scientific">Panagrolaimus sp. PS1159</name>
    <dbReference type="NCBI Taxonomy" id="55785"/>
    <lineage>
        <taxon>Eukaryota</taxon>
        <taxon>Metazoa</taxon>
        <taxon>Ecdysozoa</taxon>
        <taxon>Nematoda</taxon>
        <taxon>Chromadorea</taxon>
        <taxon>Rhabditida</taxon>
        <taxon>Tylenchina</taxon>
        <taxon>Panagrolaimomorpha</taxon>
        <taxon>Panagrolaimoidea</taxon>
        <taxon>Panagrolaimidae</taxon>
        <taxon>Panagrolaimus</taxon>
    </lineage>
</organism>
<protein>
    <submittedName>
        <fullName evidence="2">Uncharacterized protein</fullName>
    </submittedName>
</protein>
<evidence type="ECO:0000313" key="1">
    <source>
        <dbReference type="Proteomes" id="UP000887580"/>
    </source>
</evidence>
<dbReference type="WBParaSite" id="PS1159_v2.g21172.t1">
    <property type="protein sequence ID" value="PS1159_v2.g21172.t1"/>
    <property type="gene ID" value="PS1159_v2.g21172"/>
</dbReference>